<name>A0A917AVC4_9BACI</name>
<gene>
    <name evidence="3" type="ORF">GCM10007140_29850</name>
</gene>
<accession>A0A917AVC4</accession>
<dbReference type="RefSeq" id="WP_188389305.1">
    <property type="nucleotide sequence ID" value="NZ_BMFK01000003.1"/>
</dbReference>
<dbReference type="EMBL" id="BMFK01000003">
    <property type="protein sequence ID" value="GGE78240.1"/>
    <property type="molecule type" value="Genomic_DNA"/>
</dbReference>
<feature type="transmembrane region" description="Helical" evidence="1">
    <location>
        <begin position="37"/>
        <end position="58"/>
    </location>
</feature>
<keyword evidence="1" id="KW-1133">Transmembrane helix</keyword>
<keyword evidence="1" id="KW-0812">Transmembrane</keyword>
<dbReference type="AlphaFoldDB" id="A0A917AVC4"/>
<proteinExistence type="predicted"/>
<reference evidence="3" key="1">
    <citation type="journal article" date="2014" name="Int. J. Syst. Evol. Microbiol.">
        <title>Complete genome sequence of Corynebacterium casei LMG S-19264T (=DSM 44701T), isolated from a smear-ripened cheese.</title>
        <authorList>
            <consortium name="US DOE Joint Genome Institute (JGI-PGF)"/>
            <person name="Walter F."/>
            <person name="Albersmeier A."/>
            <person name="Kalinowski J."/>
            <person name="Ruckert C."/>
        </authorList>
    </citation>
    <scope>NUCLEOTIDE SEQUENCE</scope>
    <source>
        <strain evidence="3">CGMCC 1.12698</strain>
    </source>
</reference>
<evidence type="ECO:0000313" key="3">
    <source>
        <dbReference type="EMBL" id="GGE78240.1"/>
    </source>
</evidence>
<organism evidence="3 4">
    <name type="scientific">Priestia taiwanensis</name>
    <dbReference type="NCBI Taxonomy" id="1347902"/>
    <lineage>
        <taxon>Bacteria</taxon>
        <taxon>Bacillati</taxon>
        <taxon>Bacillota</taxon>
        <taxon>Bacilli</taxon>
        <taxon>Bacillales</taxon>
        <taxon>Bacillaceae</taxon>
        <taxon>Priestia</taxon>
    </lineage>
</organism>
<reference evidence="3" key="2">
    <citation type="submission" date="2020-09" db="EMBL/GenBank/DDBJ databases">
        <authorList>
            <person name="Sun Q."/>
            <person name="Zhou Y."/>
        </authorList>
    </citation>
    <scope>NUCLEOTIDE SEQUENCE</scope>
    <source>
        <strain evidence="3">CGMCC 1.12698</strain>
    </source>
</reference>
<keyword evidence="4" id="KW-1185">Reference proteome</keyword>
<evidence type="ECO:0000256" key="1">
    <source>
        <dbReference type="SAM" id="Phobius"/>
    </source>
</evidence>
<sequence length="143" mass="16274">MVYVLILSIVMVGIIRSLQHLWRSVRKRNYFFSFSNLFLLCSIYATILIGFGLIYLSLEVIGIEVLRENNKTLGETGGRPSAHLIEVCMYFSAITLLSVGYGDIVPYEIGRWIAIVEALVGYTMPAAFVVQTMRGRHPRNRRK</sequence>
<feature type="transmembrane region" description="Helical" evidence="1">
    <location>
        <begin position="6"/>
        <end position="25"/>
    </location>
</feature>
<dbReference type="Pfam" id="PF07885">
    <property type="entry name" value="Ion_trans_2"/>
    <property type="match status" value="1"/>
</dbReference>
<dbReference type="SUPFAM" id="SSF81324">
    <property type="entry name" value="Voltage-gated potassium channels"/>
    <property type="match status" value="1"/>
</dbReference>
<comment type="caution">
    <text evidence="3">The sequence shown here is derived from an EMBL/GenBank/DDBJ whole genome shotgun (WGS) entry which is preliminary data.</text>
</comment>
<feature type="transmembrane region" description="Helical" evidence="1">
    <location>
        <begin position="112"/>
        <end position="133"/>
    </location>
</feature>
<protein>
    <submittedName>
        <fullName evidence="3">LCTB protein</fullName>
    </submittedName>
</protein>
<dbReference type="InterPro" id="IPR013099">
    <property type="entry name" value="K_chnl_dom"/>
</dbReference>
<evidence type="ECO:0000313" key="4">
    <source>
        <dbReference type="Proteomes" id="UP000605259"/>
    </source>
</evidence>
<evidence type="ECO:0000259" key="2">
    <source>
        <dbReference type="Pfam" id="PF07885"/>
    </source>
</evidence>
<feature type="domain" description="Potassium channel" evidence="2">
    <location>
        <begin position="88"/>
        <end position="130"/>
    </location>
</feature>
<dbReference type="Gene3D" id="1.10.287.70">
    <property type="match status" value="1"/>
</dbReference>
<dbReference type="Proteomes" id="UP000605259">
    <property type="component" value="Unassembled WGS sequence"/>
</dbReference>
<keyword evidence="1" id="KW-0472">Membrane</keyword>